<comment type="caution">
    <text evidence="2">The sequence shown here is derived from an EMBL/GenBank/DDBJ whole genome shotgun (WGS) entry which is preliminary data.</text>
</comment>
<dbReference type="InterPro" id="IPR014710">
    <property type="entry name" value="RmlC-like_jellyroll"/>
</dbReference>
<organism evidence="2 3">
    <name type="scientific">Chitinophaga parva</name>
    <dbReference type="NCBI Taxonomy" id="2169414"/>
    <lineage>
        <taxon>Bacteria</taxon>
        <taxon>Pseudomonadati</taxon>
        <taxon>Bacteroidota</taxon>
        <taxon>Chitinophagia</taxon>
        <taxon>Chitinophagales</taxon>
        <taxon>Chitinophagaceae</taxon>
        <taxon>Chitinophaga</taxon>
    </lineage>
</organism>
<evidence type="ECO:0000313" key="3">
    <source>
        <dbReference type="Proteomes" id="UP000244450"/>
    </source>
</evidence>
<reference evidence="2 3" key="1">
    <citation type="submission" date="2018-04" db="EMBL/GenBank/DDBJ databases">
        <title>Chitinophaga fuyangensis sp. nov., isolated from soil in a chemical factory.</title>
        <authorList>
            <person name="Chen K."/>
        </authorList>
    </citation>
    <scope>NUCLEOTIDE SEQUENCE [LARGE SCALE GENOMIC DNA]</scope>
    <source>
        <strain evidence="2 3">LY-1</strain>
    </source>
</reference>
<evidence type="ECO:0000259" key="1">
    <source>
        <dbReference type="Pfam" id="PF00027"/>
    </source>
</evidence>
<dbReference type="Gene3D" id="2.60.120.10">
    <property type="entry name" value="Jelly Rolls"/>
    <property type="match status" value="1"/>
</dbReference>
<feature type="domain" description="Cyclic nucleotide-binding" evidence="1">
    <location>
        <begin position="32"/>
        <end position="118"/>
    </location>
</feature>
<accession>A0A2T7BGH7</accession>
<dbReference type="RefSeq" id="WP_108687226.1">
    <property type="nucleotide sequence ID" value="NZ_QCYK01000002.1"/>
</dbReference>
<dbReference type="OrthoDB" id="9152304at2"/>
<dbReference type="CDD" id="cd00038">
    <property type="entry name" value="CAP_ED"/>
    <property type="match status" value="1"/>
</dbReference>
<dbReference type="InterPro" id="IPR018490">
    <property type="entry name" value="cNMP-bd_dom_sf"/>
</dbReference>
<evidence type="ECO:0000313" key="2">
    <source>
        <dbReference type="EMBL" id="PUZ25388.1"/>
    </source>
</evidence>
<dbReference type="Proteomes" id="UP000244450">
    <property type="component" value="Unassembled WGS sequence"/>
</dbReference>
<keyword evidence="3" id="KW-1185">Reference proteome</keyword>
<dbReference type="InterPro" id="IPR000595">
    <property type="entry name" value="cNMP-bd_dom"/>
</dbReference>
<dbReference type="Pfam" id="PF00027">
    <property type="entry name" value="cNMP_binding"/>
    <property type="match status" value="1"/>
</dbReference>
<protein>
    <submittedName>
        <fullName evidence="2">Cyclic nucleotide-binding protein</fullName>
    </submittedName>
</protein>
<dbReference type="EMBL" id="QCYK01000002">
    <property type="protein sequence ID" value="PUZ25388.1"/>
    <property type="molecule type" value="Genomic_DNA"/>
</dbReference>
<gene>
    <name evidence="2" type="ORF">DCC81_13915</name>
</gene>
<sequence>MYEALRQYINDYAQTTLDDATFGQVQQAFQFKKLRRRQYLLQEGEVCRYLAFVLKGALRMYSVDEKGNEHIVALAVENWWIEDRESFYMLTPSRFNIDAVEDAEVLLLTNAHLQLLMDSVPAIGKMQRTMDLRNAIATQRRLHATLTYTAEQRYQEFLQQCPTAFQRFPLRMIASYLGISPETLSRIRNKN</sequence>
<proteinExistence type="predicted"/>
<dbReference type="SUPFAM" id="SSF51206">
    <property type="entry name" value="cAMP-binding domain-like"/>
    <property type="match status" value="1"/>
</dbReference>
<dbReference type="AlphaFoldDB" id="A0A2T7BGH7"/>
<name>A0A2T7BGH7_9BACT</name>